<dbReference type="PANTHER" id="PTHR32308:SF10">
    <property type="entry name" value="CITRATE LYASE SUBUNIT BETA"/>
    <property type="match status" value="1"/>
</dbReference>
<dbReference type="Proteomes" id="UP000279911">
    <property type="component" value="Unassembled WGS sequence"/>
</dbReference>
<reference evidence="5" key="1">
    <citation type="submission" date="2018-12" db="EMBL/GenBank/DDBJ databases">
        <title>Bacillus chawlae sp. nov., Bacillus glennii sp. nov., and Bacillus saganii sp. nov. Isolated from the Vehicle Assembly Building at Kennedy Space Center where the Viking Spacecraft were Assembled.</title>
        <authorList>
            <person name="Seuylemezian A."/>
            <person name="Vaishampayan P."/>
        </authorList>
    </citation>
    <scope>NUCLEOTIDE SEQUENCE [LARGE SCALE GENOMIC DNA]</scope>
    <source>
        <strain evidence="5">DSM 13966</strain>
    </source>
</reference>
<organism evidence="4 5">
    <name type="scientific">Mesobacillus subterraneus</name>
    <dbReference type="NCBI Taxonomy" id="285983"/>
    <lineage>
        <taxon>Bacteria</taxon>
        <taxon>Bacillati</taxon>
        <taxon>Bacillota</taxon>
        <taxon>Bacilli</taxon>
        <taxon>Bacillales</taxon>
        <taxon>Bacillaceae</taxon>
        <taxon>Mesobacillus</taxon>
    </lineage>
</organism>
<dbReference type="GO" id="GO:0016829">
    <property type="term" value="F:lyase activity"/>
    <property type="evidence" value="ECO:0007669"/>
    <property type="project" value="UniProtKB-KW"/>
</dbReference>
<dbReference type="PANTHER" id="PTHR32308">
    <property type="entry name" value="LYASE BETA SUBUNIT, PUTATIVE (AFU_ORTHOLOGUE AFUA_4G13030)-RELATED"/>
    <property type="match status" value="1"/>
</dbReference>
<evidence type="ECO:0000313" key="4">
    <source>
        <dbReference type="EMBL" id="RSD26294.1"/>
    </source>
</evidence>
<sequence length="398" mass="45534">MKIFSDLYEKDIDSLFFVRPGKFTKHTDRELLSYALGATLYMPATRKNIHQELLVKKHYGLASMVICLEDSIADHEVVEAEEQLVTELKHLDEALEKGFISNEELPLIFVRVRSLRQLQYISESAGEALKVLTGIVIPKFEPIAGREILQYIHQLNATGILLYAMPILETKRIIEKETRIEELLSIKAVVDEFRHLVLNVRIGATDFSGLYGIRRNADTTVYDIGVIRDCISDIVNLFLRFDSPYVVSGPVWEYFSSTQRILKPQLRQTPFKSAFGQDGLKWRSELIDRHMDGLIQEVLMDIANGLTGKTIIHPSHIKTVHALNAVSYEEYIDAKNIVESAEHHNGVRKSAFANKMNEIKPHYYWAQKMLRKSQVYGVLQDGITNIDLLKQEIFISNS</sequence>
<dbReference type="EMBL" id="RSFW01000017">
    <property type="protein sequence ID" value="RSD26294.1"/>
    <property type="molecule type" value="Genomic_DNA"/>
</dbReference>
<keyword evidence="4" id="KW-0456">Lyase</keyword>
<evidence type="ECO:0000256" key="1">
    <source>
        <dbReference type="ARBA" id="ARBA00001946"/>
    </source>
</evidence>
<protein>
    <submittedName>
        <fullName evidence="4">Citrate lyase subunit beta</fullName>
    </submittedName>
</protein>
<dbReference type="InterPro" id="IPR040442">
    <property type="entry name" value="Pyrv_kinase-like_dom_sf"/>
</dbReference>
<dbReference type="GO" id="GO:0000287">
    <property type="term" value="F:magnesium ion binding"/>
    <property type="evidence" value="ECO:0007669"/>
    <property type="project" value="TreeGrafter"/>
</dbReference>
<dbReference type="RefSeq" id="WP_125480996.1">
    <property type="nucleotide sequence ID" value="NZ_RSFW01000017.1"/>
</dbReference>
<proteinExistence type="predicted"/>
<accession>A0A427TPK2</accession>
<keyword evidence="3" id="KW-0460">Magnesium</keyword>
<dbReference type="GO" id="GO:0006107">
    <property type="term" value="P:oxaloacetate metabolic process"/>
    <property type="evidence" value="ECO:0007669"/>
    <property type="project" value="TreeGrafter"/>
</dbReference>
<dbReference type="AlphaFoldDB" id="A0A427TPK2"/>
<comment type="caution">
    <text evidence="4">The sequence shown here is derived from an EMBL/GenBank/DDBJ whole genome shotgun (WGS) entry which is preliminary data.</text>
</comment>
<dbReference type="InterPro" id="IPR039480">
    <property type="entry name" value="C-C_Bond_Lyase-like"/>
</dbReference>
<evidence type="ECO:0000256" key="3">
    <source>
        <dbReference type="ARBA" id="ARBA00022842"/>
    </source>
</evidence>
<evidence type="ECO:0000256" key="2">
    <source>
        <dbReference type="ARBA" id="ARBA00022723"/>
    </source>
</evidence>
<evidence type="ECO:0000313" key="5">
    <source>
        <dbReference type="Proteomes" id="UP000279911"/>
    </source>
</evidence>
<dbReference type="Pfam" id="PF15617">
    <property type="entry name" value="C-C_Bond_Lyase"/>
    <property type="match status" value="1"/>
</dbReference>
<name>A0A427TPK2_9BACI</name>
<gene>
    <name evidence="4" type="ORF">EJA10_15935</name>
</gene>
<dbReference type="InterPro" id="IPR015813">
    <property type="entry name" value="Pyrv/PenolPyrv_kinase-like_dom"/>
</dbReference>
<dbReference type="SUPFAM" id="SSF51621">
    <property type="entry name" value="Phosphoenolpyruvate/pyruvate domain"/>
    <property type="match status" value="1"/>
</dbReference>
<keyword evidence="2" id="KW-0479">Metal-binding</keyword>
<dbReference type="Gene3D" id="3.20.20.60">
    <property type="entry name" value="Phosphoenolpyruvate-binding domains"/>
    <property type="match status" value="2"/>
</dbReference>
<comment type="cofactor">
    <cofactor evidence="1">
        <name>Mg(2+)</name>
        <dbReference type="ChEBI" id="CHEBI:18420"/>
    </cofactor>
</comment>
<dbReference type="OrthoDB" id="9786940at2"/>